<accession>A0A6B0UIJ9</accession>
<dbReference type="EMBL" id="GIFC01006770">
    <property type="protein sequence ID" value="MXU88853.1"/>
    <property type="molecule type" value="Transcribed_RNA"/>
</dbReference>
<dbReference type="AlphaFoldDB" id="A0A6B0UIJ9"/>
<proteinExistence type="predicted"/>
<evidence type="ECO:0000313" key="1">
    <source>
        <dbReference type="EMBL" id="MXU88853.1"/>
    </source>
</evidence>
<reference evidence="1" key="1">
    <citation type="submission" date="2019-12" db="EMBL/GenBank/DDBJ databases">
        <title>An insight into the sialome of adult female Ixodes ricinus ticks feeding for 6 days.</title>
        <authorList>
            <person name="Perner J."/>
            <person name="Ribeiro J.M.C."/>
        </authorList>
    </citation>
    <scope>NUCLEOTIDE SEQUENCE</scope>
    <source>
        <strain evidence="1">Semi-engorged</strain>
        <tissue evidence="1">Salivary glands</tissue>
    </source>
</reference>
<name>A0A6B0UIJ9_IXORI</name>
<protein>
    <submittedName>
        <fullName evidence="1">Uncharacterized protein</fullName>
    </submittedName>
</protein>
<sequence>MLIQRCGISYHCLVFLFTHCKTARNFFRIKTSFMRSFCLGAFTSSNFFGQIPSTSGSKIYFLQGTTRFMASPYCRILYIKYHIASCHRLNFSPTLETSDASWSR</sequence>
<organism evidence="1">
    <name type="scientific">Ixodes ricinus</name>
    <name type="common">Common tick</name>
    <name type="synonym">Acarus ricinus</name>
    <dbReference type="NCBI Taxonomy" id="34613"/>
    <lineage>
        <taxon>Eukaryota</taxon>
        <taxon>Metazoa</taxon>
        <taxon>Ecdysozoa</taxon>
        <taxon>Arthropoda</taxon>
        <taxon>Chelicerata</taxon>
        <taxon>Arachnida</taxon>
        <taxon>Acari</taxon>
        <taxon>Parasitiformes</taxon>
        <taxon>Ixodida</taxon>
        <taxon>Ixodoidea</taxon>
        <taxon>Ixodidae</taxon>
        <taxon>Ixodinae</taxon>
        <taxon>Ixodes</taxon>
    </lineage>
</organism>